<reference evidence="2" key="2">
    <citation type="journal article" date="2021" name="PeerJ">
        <title>Extensive microbial diversity within the chicken gut microbiome revealed by metagenomics and culture.</title>
        <authorList>
            <person name="Gilroy R."/>
            <person name="Ravi A."/>
            <person name="Getino M."/>
            <person name="Pursley I."/>
            <person name="Horton D.L."/>
            <person name="Alikhan N.F."/>
            <person name="Baker D."/>
            <person name="Gharbi K."/>
            <person name="Hall N."/>
            <person name="Watson M."/>
            <person name="Adriaenssens E.M."/>
            <person name="Foster-Nyarko E."/>
            <person name="Jarju S."/>
            <person name="Secka A."/>
            <person name="Antonio M."/>
            <person name="Oren A."/>
            <person name="Chaudhuri R.R."/>
            <person name="La Ragione R."/>
            <person name="Hildebrand F."/>
            <person name="Pallen M.J."/>
        </authorList>
    </citation>
    <scope>NUCLEOTIDE SEQUENCE</scope>
    <source>
        <strain evidence="2">ChiSjej3B21-11622</strain>
    </source>
</reference>
<evidence type="ECO:0000259" key="1">
    <source>
        <dbReference type="SMART" id="SM00635"/>
    </source>
</evidence>
<reference evidence="2" key="1">
    <citation type="submission" date="2020-10" db="EMBL/GenBank/DDBJ databases">
        <authorList>
            <person name="Gilroy R."/>
        </authorList>
    </citation>
    <scope>NUCLEOTIDE SEQUENCE</scope>
    <source>
        <strain evidence="2">ChiSjej3B21-11622</strain>
    </source>
</reference>
<dbReference type="InterPro" id="IPR008964">
    <property type="entry name" value="Invasin/intimin_cell_adhesion"/>
</dbReference>
<dbReference type="Pfam" id="PF02368">
    <property type="entry name" value="Big_2"/>
    <property type="match status" value="2"/>
</dbReference>
<dbReference type="EMBL" id="DVFT01000100">
    <property type="protein sequence ID" value="HIQ96291.1"/>
    <property type="molecule type" value="Genomic_DNA"/>
</dbReference>
<gene>
    <name evidence="2" type="ORF">IAB26_06985</name>
</gene>
<dbReference type="Gene3D" id="2.60.40.1080">
    <property type="match status" value="2"/>
</dbReference>
<dbReference type="Proteomes" id="UP000886886">
    <property type="component" value="Unassembled WGS sequence"/>
</dbReference>
<name>A0A9D1D0B7_9FIRM</name>
<comment type="caution">
    <text evidence="2">The sequence shown here is derived from an EMBL/GenBank/DDBJ whole genome shotgun (WGS) entry which is preliminary data.</text>
</comment>
<sequence>MEKEKGKKQRAVGFIGFFLLLATLLLLVPERKVRADGGVEFSPWFKAWENGTSRMVSALDTDNQLEPFVIQYGSEKITIAASRADLFIASPKPGFNYYRYYSTVLEKGTNTKWKKGAAIKLLSVPAPDGYEVSFSGQPEIHFGDSRVGGVSSRSFDSDSVSVMIPLVKKGQKIKLTKENLIDYQIESVSGKAVVQLYHYDLPLTEGLDYQVTWSAAKNGFRTAVITGKGNYTGKITTDQVAADWVSAGKGTSGKAAKLNKQRATVYKGKSMTLRVTGTAGKVIWKSSKTSVASVNGNGKVTAKRAGTASITAKVNGKVYRCKVTVKNPSLNKTKLSLKEGRSYSLKLNGASVKSFKSSNPRVASVNRSGKVTAKKAGNATIICTAKNRKTYRCRVTVSGSSSSKGKLTESRVYRKIIAQKDTYKEGRRWTNKNYYDWKGGIYDRGYGCAGFAFLLSDAAFGDLPARKHRNFSKIKVGDIVRLEHDRHSVIVLKKEADGVIVAEGNYDDSIHWGRKLLYSEIRKTGTYVFTRYPK</sequence>
<protein>
    <submittedName>
        <fullName evidence="2">Ig domain-containing protein</fullName>
    </submittedName>
</protein>
<evidence type="ECO:0000313" key="3">
    <source>
        <dbReference type="Proteomes" id="UP000886886"/>
    </source>
</evidence>
<evidence type="ECO:0000313" key="2">
    <source>
        <dbReference type="EMBL" id="HIQ96291.1"/>
    </source>
</evidence>
<feature type="domain" description="BIG2" evidence="1">
    <location>
        <begin position="252"/>
        <end position="322"/>
    </location>
</feature>
<organism evidence="2 3">
    <name type="scientific">Candidatus Limivivens merdigallinarum</name>
    <dbReference type="NCBI Taxonomy" id="2840859"/>
    <lineage>
        <taxon>Bacteria</taxon>
        <taxon>Bacillati</taxon>
        <taxon>Bacillota</taxon>
        <taxon>Clostridia</taxon>
        <taxon>Lachnospirales</taxon>
        <taxon>Lachnospiraceae</taxon>
        <taxon>Lachnospiraceae incertae sedis</taxon>
        <taxon>Candidatus Limivivens</taxon>
    </lineage>
</organism>
<dbReference type="InterPro" id="IPR003343">
    <property type="entry name" value="Big_2"/>
</dbReference>
<proteinExistence type="predicted"/>
<dbReference type="SUPFAM" id="SSF49373">
    <property type="entry name" value="Invasin/intimin cell-adhesion fragments"/>
    <property type="match status" value="2"/>
</dbReference>
<feature type="domain" description="BIG2" evidence="1">
    <location>
        <begin position="324"/>
        <end position="394"/>
    </location>
</feature>
<dbReference type="AlphaFoldDB" id="A0A9D1D0B7"/>
<accession>A0A9D1D0B7</accession>
<dbReference type="SMART" id="SM00635">
    <property type="entry name" value="BID_2"/>
    <property type="match status" value="2"/>
</dbReference>